<dbReference type="OrthoDB" id="2986975at2759"/>
<evidence type="ECO:0000313" key="1">
    <source>
        <dbReference type="EMBL" id="KIK13787.1"/>
    </source>
</evidence>
<organism evidence="1 2">
    <name type="scientific">Pisolithus microcarpus 441</name>
    <dbReference type="NCBI Taxonomy" id="765257"/>
    <lineage>
        <taxon>Eukaryota</taxon>
        <taxon>Fungi</taxon>
        <taxon>Dikarya</taxon>
        <taxon>Basidiomycota</taxon>
        <taxon>Agaricomycotina</taxon>
        <taxon>Agaricomycetes</taxon>
        <taxon>Agaricomycetidae</taxon>
        <taxon>Boletales</taxon>
        <taxon>Sclerodermatineae</taxon>
        <taxon>Pisolithaceae</taxon>
        <taxon>Pisolithus</taxon>
    </lineage>
</organism>
<dbReference type="Proteomes" id="UP000054018">
    <property type="component" value="Unassembled WGS sequence"/>
</dbReference>
<reference evidence="2" key="2">
    <citation type="submission" date="2015-01" db="EMBL/GenBank/DDBJ databases">
        <title>Evolutionary Origins and Diversification of the Mycorrhizal Mutualists.</title>
        <authorList>
            <consortium name="DOE Joint Genome Institute"/>
            <consortium name="Mycorrhizal Genomics Consortium"/>
            <person name="Kohler A."/>
            <person name="Kuo A."/>
            <person name="Nagy L.G."/>
            <person name="Floudas D."/>
            <person name="Copeland A."/>
            <person name="Barry K.W."/>
            <person name="Cichocki N."/>
            <person name="Veneault-Fourrey C."/>
            <person name="LaButti K."/>
            <person name="Lindquist E.A."/>
            <person name="Lipzen A."/>
            <person name="Lundell T."/>
            <person name="Morin E."/>
            <person name="Murat C."/>
            <person name="Riley R."/>
            <person name="Ohm R."/>
            <person name="Sun H."/>
            <person name="Tunlid A."/>
            <person name="Henrissat B."/>
            <person name="Grigoriev I.V."/>
            <person name="Hibbett D.S."/>
            <person name="Martin F."/>
        </authorList>
    </citation>
    <scope>NUCLEOTIDE SEQUENCE [LARGE SCALE GENOMIC DNA]</scope>
    <source>
        <strain evidence="2">441</strain>
    </source>
</reference>
<gene>
    <name evidence="1" type="ORF">PISMIDRAFT_118210</name>
</gene>
<dbReference type="HOGENOM" id="CLU_001324_7_0_1"/>
<sequence length="173" mass="19558">MDILLHPDEPTFSDTSGVIHLKHLPPYILVKLCQTRTSHLPGLQPSVIPVKPVSKTFRIHYTTLAGVNVTGCVRRLQYPMTCAYAFTDYRSQGQTISHMLVDIAQPSSGGLNLFNLCVALSRSSGCETIRLLQDFDEKLFLCGVSRHLLAEDDHLHLLDDETRNWWVQVMVRK</sequence>
<accession>A0A0C9YU20</accession>
<proteinExistence type="predicted"/>
<evidence type="ECO:0000313" key="2">
    <source>
        <dbReference type="Proteomes" id="UP000054018"/>
    </source>
</evidence>
<protein>
    <submittedName>
        <fullName evidence="1">Uncharacterized protein</fullName>
    </submittedName>
</protein>
<dbReference type="EMBL" id="KN833974">
    <property type="protein sequence ID" value="KIK13787.1"/>
    <property type="molecule type" value="Genomic_DNA"/>
</dbReference>
<name>A0A0C9YU20_9AGAM</name>
<reference evidence="1 2" key="1">
    <citation type="submission" date="2014-04" db="EMBL/GenBank/DDBJ databases">
        <authorList>
            <consortium name="DOE Joint Genome Institute"/>
            <person name="Kuo A."/>
            <person name="Kohler A."/>
            <person name="Costa M.D."/>
            <person name="Nagy L.G."/>
            <person name="Floudas D."/>
            <person name="Copeland A."/>
            <person name="Barry K.W."/>
            <person name="Cichocki N."/>
            <person name="Veneault-Fourrey C."/>
            <person name="LaButti K."/>
            <person name="Lindquist E.A."/>
            <person name="Lipzen A."/>
            <person name="Lundell T."/>
            <person name="Morin E."/>
            <person name="Murat C."/>
            <person name="Sun H."/>
            <person name="Tunlid A."/>
            <person name="Henrissat B."/>
            <person name="Grigoriev I.V."/>
            <person name="Hibbett D.S."/>
            <person name="Martin F."/>
            <person name="Nordberg H.P."/>
            <person name="Cantor M.N."/>
            <person name="Hua S.X."/>
        </authorList>
    </citation>
    <scope>NUCLEOTIDE SEQUENCE [LARGE SCALE GENOMIC DNA]</scope>
    <source>
        <strain evidence="1 2">441</strain>
    </source>
</reference>
<keyword evidence="2" id="KW-1185">Reference proteome</keyword>
<dbReference type="AlphaFoldDB" id="A0A0C9YU20"/>